<keyword evidence="3" id="KW-1185">Reference proteome</keyword>
<sequence>MVPLGTLPADGTGNPPAKASLKAPRVRHRRFTRGGGHLIAGLLALRGGRSRVGKPQEAEFAVIRMSGLLEVAL</sequence>
<organism evidence="2 3">
    <name type="scientific">Mycolicibacterium hippocampi</name>
    <dbReference type="NCBI Taxonomy" id="659824"/>
    <lineage>
        <taxon>Bacteria</taxon>
        <taxon>Bacillati</taxon>
        <taxon>Actinomycetota</taxon>
        <taxon>Actinomycetes</taxon>
        <taxon>Mycobacteriales</taxon>
        <taxon>Mycobacteriaceae</taxon>
        <taxon>Mycolicibacterium</taxon>
    </lineage>
</organism>
<name>A0A7I9ZI12_9MYCO</name>
<evidence type="ECO:0000313" key="2">
    <source>
        <dbReference type="EMBL" id="GFH00660.1"/>
    </source>
</evidence>
<evidence type="ECO:0000313" key="3">
    <source>
        <dbReference type="Proteomes" id="UP000465304"/>
    </source>
</evidence>
<reference evidence="2 3" key="1">
    <citation type="journal article" date="2019" name="Emerg. Microbes Infect.">
        <title>Comprehensive subspecies identification of 175 nontuberculous mycobacteria species based on 7547 genomic profiles.</title>
        <authorList>
            <person name="Matsumoto Y."/>
            <person name="Kinjo T."/>
            <person name="Motooka D."/>
            <person name="Nabeya D."/>
            <person name="Jung N."/>
            <person name="Uechi K."/>
            <person name="Horii T."/>
            <person name="Iida T."/>
            <person name="Fujita J."/>
            <person name="Nakamura S."/>
        </authorList>
    </citation>
    <scope>NUCLEOTIDE SEQUENCE [LARGE SCALE GENOMIC DNA]</scope>
    <source>
        <strain evidence="2 3">JCM 30996</strain>
    </source>
</reference>
<accession>A0A7I9ZI12</accession>
<dbReference type="Proteomes" id="UP000465304">
    <property type="component" value="Unassembled WGS sequence"/>
</dbReference>
<dbReference type="AlphaFoldDB" id="A0A7I9ZI12"/>
<evidence type="ECO:0000256" key="1">
    <source>
        <dbReference type="SAM" id="MobiDB-lite"/>
    </source>
</evidence>
<proteinExistence type="predicted"/>
<gene>
    <name evidence="2" type="ORF">MHIP_11430</name>
</gene>
<dbReference type="EMBL" id="BLLB01000002">
    <property type="protein sequence ID" value="GFH00660.1"/>
    <property type="molecule type" value="Genomic_DNA"/>
</dbReference>
<feature type="region of interest" description="Disordered" evidence="1">
    <location>
        <begin position="1"/>
        <end position="25"/>
    </location>
</feature>
<comment type="caution">
    <text evidence="2">The sequence shown here is derived from an EMBL/GenBank/DDBJ whole genome shotgun (WGS) entry which is preliminary data.</text>
</comment>
<protein>
    <submittedName>
        <fullName evidence="2">Uncharacterized protein</fullName>
    </submittedName>
</protein>